<dbReference type="EMBL" id="JADDUC020000009">
    <property type="protein sequence ID" value="KAI1236568.1"/>
    <property type="molecule type" value="Genomic_DNA"/>
</dbReference>
<keyword evidence="12" id="KW-0844">Vision</keyword>
<keyword evidence="18" id="KW-1185">Reference proteome</keyword>
<dbReference type="PRINTS" id="PR00677">
    <property type="entry name" value="PHOSDUCIN"/>
</dbReference>
<comment type="caution">
    <text evidence="16">The sequence shown here is derived from an EMBL/GenBank/DDBJ whole genome shotgun (WGS) entry which is preliminary data.</text>
</comment>
<dbReference type="InterPro" id="IPR001200">
    <property type="entry name" value="Phosducin"/>
</dbReference>
<dbReference type="Gene3D" id="3.40.30.10">
    <property type="entry name" value="Glutaredoxin"/>
    <property type="match status" value="1"/>
</dbReference>
<feature type="compositionally biased region" description="Basic and acidic residues" evidence="14">
    <location>
        <begin position="289"/>
        <end position="306"/>
    </location>
</feature>
<gene>
    <name evidence="17" type="ORF">IHE44_0014821</name>
    <name evidence="16" type="ORF">IHE44_013996</name>
</gene>
<evidence type="ECO:0000256" key="4">
    <source>
        <dbReference type="ARBA" id="ARBA00004514"/>
    </source>
</evidence>
<keyword evidence="8" id="KW-0716">Sensory transduction</keyword>
<evidence type="ECO:0000256" key="12">
    <source>
        <dbReference type="ARBA" id="ARBA00023305"/>
    </source>
</evidence>
<dbReference type="InterPro" id="IPR036249">
    <property type="entry name" value="Thioredoxin-like_sf"/>
</dbReference>
<proteinExistence type="inferred from homology"/>
<dbReference type="GO" id="GO:0007601">
    <property type="term" value="P:visual perception"/>
    <property type="evidence" value="ECO:0007669"/>
    <property type="project" value="UniProtKB-KW"/>
</dbReference>
<dbReference type="InterPro" id="IPR023196">
    <property type="entry name" value="Phosducin_N_dom_sf"/>
</dbReference>
<keyword evidence="11" id="KW-0966">Cell projection</keyword>
<feature type="domain" description="Phosducin" evidence="15">
    <location>
        <begin position="304"/>
        <end position="532"/>
    </location>
</feature>
<keyword evidence="6" id="KW-0963">Cytoplasm</keyword>
<keyword evidence="9" id="KW-0969">Cilium</keyword>
<dbReference type="AlphaFoldDB" id="A0A835U0X6"/>
<dbReference type="PANTHER" id="PTHR46052">
    <property type="entry name" value="PHOSDUCIN-LIKE PROTEIN"/>
    <property type="match status" value="1"/>
</dbReference>
<evidence type="ECO:0000256" key="13">
    <source>
        <dbReference type="ARBA" id="ARBA00040013"/>
    </source>
</evidence>
<sequence length="601" mass="67682">CEDTCVTRKHQLRPGHSSKKGRAVYGIQDGLHWALQKVPAAPSPPWVHLGQTHSSVLTAAILSILLEQYTITPQEGTFPAIPVATPCFGKTTIEEAIQISWDVLYNPATLLSPSQQQSQMKPCYRGYVHSPHAEGYTGGGAGQLREEEKPNSSSKSFAGPAHPVRIGADTAVQALQKSFDSLIQTSHQTLHAGSQHKQPDIPVANTDLYGQHGMVQNRALKKGQMFEGKKKGKIKKLDLQQGRTLQLRDKLGDVGEYHAQVITRLCPHMTRKSFRCTFLKESQLSLEHPPMDHPVHDKETPEQRQQPEELIADVRPKGVINDWRKFKLESEDGDSLPLSKKEMLRQMSSPHRSFSRDDKDTRERFCRKMSMQEYELIHAAQEDESCLQQYRKRCMQDMHQRLSFGPKFGFLCELQNGEQFLEAVEKEHKTTTVIVHIYEDGVKGCEALNSSLTCLAAEYPTVKFCKIRASSTGAGDRFSSNVLPSLLVYKAGELLSNFISVSEQFNEEFFAVDVEAFLNEYGLLPERELPALGNGTDEPDDLDWGTKFMVLYNSGREEAPDIDPAVPDDDSAHRICALIQSWQLSFRKKHPKFFPRVAVKR</sequence>
<dbReference type="InterPro" id="IPR051499">
    <property type="entry name" value="Phosducin-like_reg"/>
</dbReference>
<dbReference type="EMBL" id="JADDUC010000009">
    <property type="protein sequence ID" value="KAG0131471.1"/>
    <property type="molecule type" value="Genomic_DNA"/>
</dbReference>
<dbReference type="Gene3D" id="1.10.168.10">
    <property type="entry name" value="Phosducin, domain 2"/>
    <property type="match status" value="1"/>
</dbReference>
<dbReference type="Proteomes" id="UP000618051">
    <property type="component" value="Unassembled WGS sequence"/>
</dbReference>
<keyword evidence="10" id="KW-0539">Nucleus</keyword>
<dbReference type="GO" id="GO:0008277">
    <property type="term" value="P:regulation of G protein-coupled receptor signaling pathway"/>
    <property type="evidence" value="ECO:0007669"/>
    <property type="project" value="InterPro"/>
</dbReference>
<dbReference type="OrthoDB" id="70588at2759"/>
<evidence type="ECO:0000313" key="18">
    <source>
        <dbReference type="Proteomes" id="UP000618051"/>
    </source>
</evidence>
<dbReference type="GO" id="GO:0005829">
    <property type="term" value="C:cytosol"/>
    <property type="evidence" value="ECO:0007669"/>
    <property type="project" value="UniProtKB-SubCell"/>
</dbReference>
<evidence type="ECO:0000313" key="16">
    <source>
        <dbReference type="EMBL" id="KAG0131471.1"/>
    </source>
</evidence>
<dbReference type="GO" id="GO:0005634">
    <property type="term" value="C:nucleus"/>
    <property type="evidence" value="ECO:0007669"/>
    <property type="project" value="UniProtKB-SubCell"/>
</dbReference>
<evidence type="ECO:0000256" key="5">
    <source>
        <dbReference type="ARBA" id="ARBA00009686"/>
    </source>
</evidence>
<evidence type="ECO:0000256" key="9">
    <source>
        <dbReference type="ARBA" id="ARBA00023069"/>
    </source>
</evidence>
<keyword evidence="7" id="KW-0597">Phosphoprotein</keyword>
<feature type="non-terminal residue" evidence="16">
    <location>
        <position position="601"/>
    </location>
</feature>
<evidence type="ECO:0000256" key="3">
    <source>
        <dbReference type="ARBA" id="ARBA00004504"/>
    </source>
</evidence>
<evidence type="ECO:0000256" key="14">
    <source>
        <dbReference type="SAM" id="MobiDB-lite"/>
    </source>
</evidence>
<evidence type="ECO:0000259" key="15">
    <source>
        <dbReference type="Pfam" id="PF02114"/>
    </source>
</evidence>
<evidence type="ECO:0000256" key="6">
    <source>
        <dbReference type="ARBA" id="ARBA00022490"/>
    </source>
</evidence>
<evidence type="ECO:0000256" key="1">
    <source>
        <dbReference type="ARBA" id="ARBA00004123"/>
    </source>
</evidence>
<dbReference type="PANTHER" id="PTHR46052:SF3">
    <property type="entry name" value="PHOSDUCIN"/>
    <property type="match status" value="1"/>
</dbReference>
<reference evidence="17 18" key="2">
    <citation type="journal article" date="2021" name="J. Hered.">
        <title>Feather Gene Expression Elucidates the Developmental Basis of Plumage Iridescence in African Starlings.</title>
        <authorList>
            <person name="Rubenstein D.R."/>
            <person name="Corvelo A."/>
            <person name="MacManes M.D."/>
            <person name="Maia R."/>
            <person name="Narzisi G."/>
            <person name="Rousaki A."/>
            <person name="Vandenabeele P."/>
            <person name="Shawkey M.D."/>
            <person name="Solomon J."/>
        </authorList>
    </citation>
    <scope>NUCLEOTIDE SEQUENCE [LARGE SCALE GENOMIC DNA]</scope>
    <source>
        <strain evidence="17">SS15</strain>
    </source>
</reference>
<dbReference type="SUPFAM" id="SSF52833">
    <property type="entry name" value="Thioredoxin-like"/>
    <property type="match status" value="1"/>
</dbReference>
<dbReference type="Pfam" id="PF02114">
    <property type="entry name" value="Phosducin"/>
    <property type="match status" value="1"/>
</dbReference>
<dbReference type="CDD" id="cd02987">
    <property type="entry name" value="Phd_like_Phd"/>
    <property type="match status" value="1"/>
</dbReference>
<evidence type="ECO:0000256" key="2">
    <source>
        <dbReference type="ARBA" id="ARBA00004437"/>
    </source>
</evidence>
<protein>
    <recommendedName>
        <fullName evidence="13">Phosducin</fullName>
    </recommendedName>
</protein>
<dbReference type="GO" id="GO:0001750">
    <property type="term" value="C:photoreceptor outer segment"/>
    <property type="evidence" value="ECO:0007669"/>
    <property type="project" value="UniProtKB-SubCell"/>
</dbReference>
<comment type="subcellular location">
    <subcellularLocation>
        <location evidence="3">Cell projection</location>
        <location evidence="3">Cilium</location>
        <location evidence="3">Photoreceptor outer segment</location>
    </subcellularLocation>
    <subcellularLocation>
        <location evidence="4">Cytoplasm</location>
        <location evidence="4">Cytosol</location>
    </subcellularLocation>
    <subcellularLocation>
        <location evidence="1">Nucleus</location>
    </subcellularLocation>
    <subcellularLocation>
        <location evidence="2">Photoreceptor inner segment</location>
    </subcellularLocation>
</comment>
<evidence type="ECO:0000313" key="17">
    <source>
        <dbReference type="EMBL" id="KAI1236568.1"/>
    </source>
</evidence>
<evidence type="ECO:0000256" key="8">
    <source>
        <dbReference type="ARBA" id="ARBA00022606"/>
    </source>
</evidence>
<feature type="region of interest" description="Disordered" evidence="14">
    <location>
        <begin position="287"/>
        <end position="306"/>
    </location>
</feature>
<dbReference type="InterPro" id="IPR024253">
    <property type="entry name" value="Phosducin_thioredoxin-like_dom"/>
</dbReference>
<reference evidence="17" key="3">
    <citation type="submission" date="2022-01" db="EMBL/GenBank/DDBJ databases">
        <authorList>
            <person name="Rubenstein D.R."/>
        </authorList>
    </citation>
    <scope>NUCLEOTIDE SEQUENCE</scope>
    <source>
        <strain evidence="17">SS15</strain>
        <tissue evidence="17">Liver</tissue>
    </source>
</reference>
<evidence type="ECO:0000256" key="10">
    <source>
        <dbReference type="ARBA" id="ARBA00023242"/>
    </source>
</evidence>
<evidence type="ECO:0000256" key="7">
    <source>
        <dbReference type="ARBA" id="ARBA00022553"/>
    </source>
</evidence>
<name>A0A835U0X6_9PASS</name>
<accession>A0A835U0X6</accession>
<reference evidence="16" key="1">
    <citation type="submission" date="2020-10" db="EMBL/GenBank/DDBJ databases">
        <title>Feather gene expression reveals the developmental basis of iridescence in African starlings.</title>
        <authorList>
            <person name="Rubenstein D.R."/>
        </authorList>
    </citation>
    <scope>NUCLEOTIDE SEQUENCE</scope>
    <source>
        <strain evidence="16">SS15</strain>
        <tissue evidence="16">Liver</tissue>
    </source>
</reference>
<comment type="similarity">
    <text evidence="5">Belongs to the phosducin family.</text>
</comment>
<feature type="region of interest" description="Disordered" evidence="14">
    <location>
        <begin position="135"/>
        <end position="161"/>
    </location>
</feature>
<dbReference type="GO" id="GO:0001917">
    <property type="term" value="C:photoreceptor inner segment"/>
    <property type="evidence" value="ECO:0007669"/>
    <property type="project" value="UniProtKB-SubCell"/>
</dbReference>
<evidence type="ECO:0000256" key="11">
    <source>
        <dbReference type="ARBA" id="ARBA00023273"/>
    </source>
</evidence>
<organism evidence="16">
    <name type="scientific">Lamprotornis superbus</name>
    <dbReference type="NCBI Taxonomy" id="245042"/>
    <lineage>
        <taxon>Eukaryota</taxon>
        <taxon>Metazoa</taxon>
        <taxon>Chordata</taxon>
        <taxon>Craniata</taxon>
        <taxon>Vertebrata</taxon>
        <taxon>Euteleostomi</taxon>
        <taxon>Archelosauria</taxon>
        <taxon>Archosauria</taxon>
        <taxon>Dinosauria</taxon>
        <taxon>Saurischia</taxon>
        <taxon>Theropoda</taxon>
        <taxon>Coelurosauria</taxon>
        <taxon>Aves</taxon>
        <taxon>Neognathae</taxon>
        <taxon>Neoaves</taxon>
        <taxon>Telluraves</taxon>
        <taxon>Australaves</taxon>
        <taxon>Passeriformes</taxon>
        <taxon>Sturnidae</taxon>
        <taxon>Lamprotornis</taxon>
    </lineage>
</organism>